<dbReference type="RefSeq" id="WP_133678049.1">
    <property type="nucleotide sequence ID" value="NZ_SNZP01000001.1"/>
</dbReference>
<sequence length="85" mass="9620">MVAHDGNAVPISSSNQDFRQQRLLSLISVLCLPRQSHPNSDEYRLVVDSRLFWAFEPLDSHMSWMVLPKAVQARRLAGCLILTAD</sequence>
<gene>
    <name evidence="1" type="ORF">DFP86_101109</name>
</gene>
<name>A0A4R7BCD1_9NEIS</name>
<dbReference type="AlphaFoldDB" id="A0A4R7BCD1"/>
<dbReference type="EMBL" id="SNZP01000001">
    <property type="protein sequence ID" value="TDR82720.1"/>
    <property type="molecule type" value="Genomic_DNA"/>
</dbReference>
<dbReference type="Proteomes" id="UP000295611">
    <property type="component" value="Unassembled WGS sequence"/>
</dbReference>
<keyword evidence="2" id="KW-1185">Reference proteome</keyword>
<evidence type="ECO:0000313" key="1">
    <source>
        <dbReference type="EMBL" id="TDR82720.1"/>
    </source>
</evidence>
<proteinExistence type="predicted"/>
<reference evidence="1 2" key="1">
    <citation type="submission" date="2019-03" db="EMBL/GenBank/DDBJ databases">
        <title>Genomic Encyclopedia of Type Strains, Phase III (KMG-III): the genomes of soil and plant-associated and newly described type strains.</title>
        <authorList>
            <person name="Whitman W."/>
        </authorList>
    </citation>
    <scope>NUCLEOTIDE SEQUENCE [LARGE SCALE GENOMIC DNA]</scope>
    <source>
        <strain evidence="1 2">CECT 8976</strain>
    </source>
</reference>
<evidence type="ECO:0000313" key="2">
    <source>
        <dbReference type="Proteomes" id="UP000295611"/>
    </source>
</evidence>
<accession>A0A4R7BCD1</accession>
<organism evidence="1 2">
    <name type="scientific">Paludibacterium purpuratum</name>
    <dbReference type="NCBI Taxonomy" id="1144873"/>
    <lineage>
        <taxon>Bacteria</taxon>
        <taxon>Pseudomonadati</taxon>
        <taxon>Pseudomonadota</taxon>
        <taxon>Betaproteobacteria</taxon>
        <taxon>Neisseriales</taxon>
        <taxon>Chromobacteriaceae</taxon>
        <taxon>Paludibacterium</taxon>
    </lineage>
</organism>
<protein>
    <submittedName>
        <fullName evidence="1">Uncharacterized protein</fullName>
    </submittedName>
</protein>
<comment type="caution">
    <text evidence="1">The sequence shown here is derived from an EMBL/GenBank/DDBJ whole genome shotgun (WGS) entry which is preliminary data.</text>
</comment>